<comment type="similarity">
    <text evidence="2 5">Belongs to the acyl-CoA dehydrogenase family.</text>
</comment>
<keyword evidence="4 5" id="KW-0274">FAD</keyword>
<dbReference type="GO" id="GO:0050660">
    <property type="term" value="F:flavin adenine dinucleotide binding"/>
    <property type="evidence" value="ECO:0007669"/>
    <property type="project" value="InterPro"/>
</dbReference>
<dbReference type="SUPFAM" id="SSF47203">
    <property type="entry name" value="Acyl-CoA dehydrogenase C-terminal domain-like"/>
    <property type="match status" value="1"/>
</dbReference>
<comment type="caution">
    <text evidence="9">The sequence shown here is derived from an EMBL/GenBank/DDBJ whole genome shotgun (WGS) entry which is preliminary data.</text>
</comment>
<evidence type="ECO:0000256" key="3">
    <source>
        <dbReference type="ARBA" id="ARBA00022630"/>
    </source>
</evidence>
<dbReference type="Proteomes" id="UP000231503">
    <property type="component" value="Unassembled WGS sequence"/>
</dbReference>
<name>A0A2H0TDV6_9BACT</name>
<dbReference type="PROSITE" id="PS00072">
    <property type="entry name" value="ACYL_COA_DH_1"/>
    <property type="match status" value="1"/>
</dbReference>
<feature type="domain" description="Acyl-CoA oxidase/dehydrogenase middle" evidence="7">
    <location>
        <begin position="126"/>
        <end position="224"/>
    </location>
</feature>
<dbReference type="AlphaFoldDB" id="A0A2H0TDV6"/>
<keyword evidence="5" id="KW-0560">Oxidoreductase</keyword>
<dbReference type="Gene3D" id="2.40.110.10">
    <property type="entry name" value="Butyryl-CoA Dehydrogenase, subunit A, domain 2"/>
    <property type="match status" value="1"/>
</dbReference>
<dbReference type="Pfam" id="PF02770">
    <property type="entry name" value="Acyl-CoA_dh_M"/>
    <property type="match status" value="1"/>
</dbReference>
<reference evidence="10" key="1">
    <citation type="submission" date="2017-09" db="EMBL/GenBank/DDBJ databases">
        <title>Depth-based differentiation of microbial function through sediment-hosted aquifers and enrichment of novel symbionts in the deep terrestrial subsurface.</title>
        <authorList>
            <person name="Probst A.J."/>
            <person name="Ladd B."/>
            <person name="Jarett J.K."/>
            <person name="Geller-Mcgrath D.E."/>
            <person name="Sieber C.M.K."/>
            <person name="Emerson J.B."/>
            <person name="Anantharaman K."/>
            <person name="Thomas B.C."/>
            <person name="Malmstrom R."/>
            <person name="Stieglmeier M."/>
            <person name="Klingl A."/>
            <person name="Woyke T."/>
            <person name="Ryan C.M."/>
            <person name="Banfield J.F."/>
        </authorList>
    </citation>
    <scope>NUCLEOTIDE SEQUENCE [LARGE SCALE GENOMIC DNA]</scope>
</reference>
<evidence type="ECO:0000259" key="7">
    <source>
        <dbReference type="Pfam" id="PF02770"/>
    </source>
</evidence>
<evidence type="ECO:0000259" key="8">
    <source>
        <dbReference type="Pfam" id="PF02771"/>
    </source>
</evidence>
<dbReference type="InterPro" id="IPR009075">
    <property type="entry name" value="AcylCo_DH/oxidase_C"/>
</dbReference>
<dbReference type="Pfam" id="PF00441">
    <property type="entry name" value="Acyl-CoA_dh_1"/>
    <property type="match status" value="1"/>
</dbReference>
<evidence type="ECO:0000256" key="4">
    <source>
        <dbReference type="ARBA" id="ARBA00022827"/>
    </source>
</evidence>
<dbReference type="InterPro" id="IPR037069">
    <property type="entry name" value="AcylCoA_DH/ox_N_sf"/>
</dbReference>
<dbReference type="InterPro" id="IPR036250">
    <property type="entry name" value="AcylCo_DH-like_C"/>
</dbReference>
<feature type="domain" description="Acyl-CoA dehydrogenase/oxidase C-terminal" evidence="6">
    <location>
        <begin position="236"/>
        <end position="385"/>
    </location>
</feature>
<dbReference type="InterPro" id="IPR046373">
    <property type="entry name" value="Acyl-CoA_Oxase/DH_mid-dom_sf"/>
</dbReference>
<evidence type="ECO:0000256" key="5">
    <source>
        <dbReference type="RuleBase" id="RU362125"/>
    </source>
</evidence>
<protein>
    <submittedName>
        <fullName evidence="9">Acyl-CoA dehydrogenase</fullName>
    </submittedName>
</protein>
<dbReference type="PANTHER" id="PTHR43884">
    <property type="entry name" value="ACYL-COA DEHYDROGENASE"/>
    <property type="match status" value="1"/>
</dbReference>
<organism evidence="9 10">
    <name type="scientific">Candidatus Niyogibacteria bacterium CG10_big_fil_rev_8_21_14_0_10_46_36</name>
    <dbReference type="NCBI Taxonomy" id="1974726"/>
    <lineage>
        <taxon>Bacteria</taxon>
        <taxon>Candidatus Niyogiibacteriota</taxon>
    </lineage>
</organism>
<evidence type="ECO:0000259" key="6">
    <source>
        <dbReference type="Pfam" id="PF00441"/>
    </source>
</evidence>
<evidence type="ECO:0000313" key="10">
    <source>
        <dbReference type="Proteomes" id="UP000231503"/>
    </source>
</evidence>
<dbReference type="EMBL" id="PFCO01000003">
    <property type="protein sequence ID" value="PIR69726.1"/>
    <property type="molecule type" value="Genomic_DNA"/>
</dbReference>
<dbReference type="Pfam" id="PF02771">
    <property type="entry name" value="Acyl-CoA_dh_N"/>
    <property type="match status" value="1"/>
</dbReference>
<accession>A0A2H0TDV6</accession>
<dbReference type="GO" id="GO:0003995">
    <property type="term" value="F:acyl-CoA dehydrogenase activity"/>
    <property type="evidence" value="ECO:0007669"/>
    <property type="project" value="InterPro"/>
</dbReference>
<feature type="domain" description="Acyl-CoA dehydrogenase/oxidase N-terminal" evidence="8">
    <location>
        <begin position="12"/>
        <end position="122"/>
    </location>
</feature>
<sequence length="388" mass="42206">MEWYDHVMFDSEAKNISDTVDAFLRDEAMPVIAGFEERAEFPHALVSIMAKIGLFGVTIPEAYGGSGFNSKIASLIARKIAYVSGGLHLIWTANSSLAAFPIMYAGNEIQKKNILPLLASGEKLGCFGLTEAEAGSDAASLRMRATKQKRGWVLNGSKIFITNAYNASVGVLFARTGSGRHDISAFIIESHTPGFADIVGVTVNKIEKHILACSDFCEIVCDNVVLPESALLGEENKGFKIAMATLDGGRINIGAQALGIAGRIFDEALVYTKDRRQFGKSIWDNQSVQFHFAEWHASLLSAWFTVLSASTIRDEGNIAITPIASAAKLQATESAYAVATRAARYLGGMAVTKDIRIFLRVFETFSTTIYEGSSEMQKKVIARELKHQ</sequence>
<comment type="cofactor">
    <cofactor evidence="1 5">
        <name>FAD</name>
        <dbReference type="ChEBI" id="CHEBI:57692"/>
    </cofactor>
</comment>
<dbReference type="InterPro" id="IPR006091">
    <property type="entry name" value="Acyl-CoA_Oxase/DH_mid-dom"/>
</dbReference>
<evidence type="ECO:0000256" key="2">
    <source>
        <dbReference type="ARBA" id="ARBA00009347"/>
    </source>
</evidence>
<dbReference type="Gene3D" id="1.20.140.10">
    <property type="entry name" value="Butyryl-CoA Dehydrogenase, subunit A, domain 3"/>
    <property type="match status" value="1"/>
</dbReference>
<dbReference type="SUPFAM" id="SSF56645">
    <property type="entry name" value="Acyl-CoA dehydrogenase NM domain-like"/>
    <property type="match status" value="1"/>
</dbReference>
<dbReference type="Gene3D" id="1.10.540.10">
    <property type="entry name" value="Acyl-CoA dehydrogenase/oxidase, N-terminal domain"/>
    <property type="match status" value="1"/>
</dbReference>
<evidence type="ECO:0000313" key="9">
    <source>
        <dbReference type="EMBL" id="PIR69726.1"/>
    </source>
</evidence>
<dbReference type="PANTHER" id="PTHR43884:SF12">
    <property type="entry name" value="ISOVALERYL-COA DEHYDROGENASE, MITOCHONDRIAL-RELATED"/>
    <property type="match status" value="1"/>
</dbReference>
<proteinExistence type="inferred from homology"/>
<keyword evidence="3 5" id="KW-0285">Flavoprotein</keyword>
<dbReference type="InterPro" id="IPR006089">
    <property type="entry name" value="Acyl-CoA_DH_CS"/>
</dbReference>
<gene>
    <name evidence="9" type="ORF">COU47_01420</name>
</gene>
<dbReference type="InterPro" id="IPR009100">
    <property type="entry name" value="AcylCoA_DH/oxidase_NM_dom_sf"/>
</dbReference>
<dbReference type="InterPro" id="IPR013786">
    <property type="entry name" value="AcylCoA_DH/ox_N"/>
</dbReference>
<evidence type="ECO:0000256" key="1">
    <source>
        <dbReference type="ARBA" id="ARBA00001974"/>
    </source>
</evidence>